<evidence type="ECO:0000313" key="1">
    <source>
        <dbReference type="EMBL" id="KAG8385881.1"/>
    </source>
</evidence>
<dbReference type="EMBL" id="WHWC01000003">
    <property type="protein sequence ID" value="KAG8385881.1"/>
    <property type="molecule type" value="Genomic_DNA"/>
</dbReference>
<dbReference type="AlphaFoldDB" id="A0AAV6XS87"/>
<dbReference type="Proteomes" id="UP000826271">
    <property type="component" value="Unassembled WGS sequence"/>
</dbReference>
<gene>
    <name evidence="1" type="ORF">BUALT_Bualt03G0091200</name>
</gene>
<proteinExistence type="predicted"/>
<sequence length="78" mass="9011">MEGGERSHVKMESFHPAYRKLALVKILKERDSLDLTAKKLSRGLSKLRRIFSMRDSSSSKEVIRAVPALKELELTNYY</sequence>
<protein>
    <submittedName>
        <fullName evidence="1">Uncharacterized protein</fullName>
    </submittedName>
</protein>
<name>A0AAV6XS87_9LAMI</name>
<organism evidence="1 2">
    <name type="scientific">Buddleja alternifolia</name>
    <dbReference type="NCBI Taxonomy" id="168488"/>
    <lineage>
        <taxon>Eukaryota</taxon>
        <taxon>Viridiplantae</taxon>
        <taxon>Streptophyta</taxon>
        <taxon>Embryophyta</taxon>
        <taxon>Tracheophyta</taxon>
        <taxon>Spermatophyta</taxon>
        <taxon>Magnoliopsida</taxon>
        <taxon>eudicotyledons</taxon>
        <taxon>Gunneridae</taxon>
        <taxon>Pentapetalae</taxon>
        <taxon>asterids</taxon>
        <taxon>lamiids</taxon>
        <taxon>Lamiales</taxon>
        <taxon>Scrophulariaceae</taxon>
        <taxon>Buddlejeae</taxon>
        <taxon>Buddleja</taxon>
    </lineage>
</organism>
<reference evidence="1" key="1">
    <citation type="submission" date="2019-10" db="EMBL/GenBank/DDBJ databases">
        <authorList>
            <person name="Zhang R."/>
            <person name="Pan Y."/>
            <person name="Wang J."/>
            <person name="Ma R."/>
            <person name="Yu S."/>
        </authorList>
    </citation>
    <scope>NUCLEOTIDE SEQUENCE</scope>
    <source>
        <strain evidence="1">LA-IB0</strain>
        <tissue evidence="1">Leaf</tissue>
    </source>
</reference>
<evidence type="ECO:0000313" key="2">
    <source>
        <dbReference type="Proteomes" id="UP000826271"/>
    </source>
</evidence>
<keyword evidence="2" id="KW-1185">Reference proteome</keyword>
<comment type="caution">
    <text evidence="1">The sequence shown here is derived from an EMBL/GenBank/DDBJ whole genome shotgun (WGS) entry which is preliminary data.</text>
</comment>
<accession>A0AAV6XS87</accession>